<evidence type="ECO:0000256" key="3">
    <source>
        <dbReference type="PROSITE-ProRule" id="PRU00023"/>
    </source>
</evidence>
<evidence type="ECO:0000256" key="2">
    <source>
        <dbReference type="ARBA" id="ARBA00023043"/>
    </source>
</evidence>
<dbReference type="PANTHER" id="PTHR24126:SF14">
    <property type="entry name" value="ANK_REP_REGION DOMAIN-CONTAINING PROTEIN"/>
    <property type="match status" value="1"/>
</dbReference>
<reference evidence="5 6" key="1">
    <citation type="submission" date="2023-09" db="EMBL/GenBank/DDBJ databases">
        <title>Multi-omics analysis of a traditional fermented food reveals byproduct-associated fungal strains for waste-to-food upcycling.</title>
        <authorList>
            <consortium name="Lawrence Berkeley National Laboratory"/>
            <person name="Rekdal V.M."/>
            <person name="Villalobos-Escobedo J.M."/>
            <person name="Rodriguez-Valeron N."/>
            <person name="Garcia M.O."/>
            <person name="Vasquez D.P."/>
            <person name="Damayanti I."/>
            <person name="Sorensen P.M."/>
            <person name="Baidoo E.E."/>
            <person name="De Carvalho A.C."/>
            <person name="Riley R."/>
            <person name="Lipzen A."/>
            <person name="He G."/>
            <person name="Yan M."/>
            <person name="Haridas S."/>
            <person name="Daum C."/>
            <person name="Yoshinaga Y."/>
            <person name="Ng V."/>
            <person name="Grigoriev I.V."/>
            <person name="Munk R."/>
            <person name="Nuraida L."/>
            <person name="Wijaya C.H."/>
            <person name="Morales P.-C."/>
            <person name="Keasling J.D."/>
        </authorList>
    </citation>
    <scope>NUCLEOTIDE SEQUENCE [LARGE SCALE GENOMIC DNA]</scope>
    <source>
        <strain evidence="5 6">FGSC 2613</strain>
    </source>
</reference>
<dbReference type="Proteomes" id="UP001451303">
    <property type="component" value="Unassembled WGS sequence"/>
</dbReference>
<dbReference type="Pfam" id="PF00023">
    <property type="entry name" value="Ank"/>
    <property type="match status" value="1"/>
</dbReference>
<protein>
    <recommendedName>
        <fullName evidence="7">Ankyrin</fullName>
    </recommendedName>
</protein>
<evidence type="ECO:0008006" key="7">
    <source>
        <dbReference type="Google" id="ProtNLM"/>
    </source>
</evidence>
<keyword evidence="1" id="KW-0677">Repeat</keyword>
<dbReference type="CDD" id="cd09917">
    <property type="entry name" value="F-box_SF"/>
    <property type="match status" value="1"/>
</dbReference>
<evidence type="ECO:0000313" key="6">
    <source>
        <dbReference type="Proteomes" id="UP001451303"/>
    </source>
</evidence>
<evidence type="ECO:0000256" key="4">
    <source>
        <dbReference type="SAM" id="MobiDB-lite"/>
    </source>
</evidence>
<evidence type="ECO:0000313" key="5">
    <source>
        <dbReference type="EMBL" id="KAL0465259.1"/>
    </source>
</evidence>
<keyword evidence="6" id="KW-1185">Reference proteome</keyword>
<accession>A0ABR3CXU4</accession>
<dbReference type="PROSITE" id="PS50297">
    <property type="entry name" value="ANK_REP_REGION"/>
    <property type="match status" value="4"/>
</dbReference>
<name>A0ABR3CXU4_NEUIN</name>
<dbReference type="SMART" id="SM00248">
    <property type="entry name" value="ANK"/>
    <property type="match status" value="10"/>
</dbReference>
<feature type="repeat" description="ANK" evidence="3">
    <location>
        <begin position="400"/>
        <end position="433"/>
    </location>
</feature>
<feature type="region of interest" description="Disordered" evidence="4">
    <location>
        <begin position="110"/>
        <end position="129"/>
    </location>
</feature>
<feature type="compositionally biased region" description="Polar residues" evidence="4">
    <location>
        <begin position="177"/>
        <end position="189"/>
    </location>
</feature>
<dbReference type="Gene3D" id="1.25.40.20">
    <property type="entry name" value="Ankyrin repeat-containing domain"/>
    <property type="match status" value="3"/>
</dbReference>
<dbReference type="PANTHER" id="PTHR24126">
    <property type="entry name" value="ANKYRIN REPEAT, PH AND SEC7 DOMAIN CONTAINING PROTEIN SECG-RELATED"/>
    <property type="match status" value="1"/>
</dbReference>
<dbReference type="PROSITE" id="PS50088">
    <property type="entry name" value="ANK_REPEAT"/>
    <property type="match status" value="4"/>
</dbReference>
<dbReference type="Pfam" id="PF12796">
    <property type="entry name" value="Ank_2"/>
    <property type="match status" value="2"/>
</dbReference>
<feature type="compositionally biased region" description="Acidic residues" evidence="4">
    <location>
        <begin position="230"/>
        <end position="250"/>
    </location>
</feature>
<feature type="region of interest" description="Disordered" evidence="4">
    <location>
        <begin position="145"/>
        <end position="250"/>
    </location>
</feature>
<dbReference type="InterPro" id="IPR036770">
    <property type="entry name" value="Ankyrin_rpt-contain_sf"/>
</dbReference>
<feature type="repeat" description="ANK" evidence="3">
    <location>
        <begin position="267"/>
        <end position="299"/>
    </location>
</feature>
<dbReference type="EMBL" id="JAVLET010000018">
    <property type="protein sequence ID" value="KAL0465259.1"/>
    <property type="molecule type" value="Genomic_DNA"/>
</dbReference>
<feature type="repeat" description="ANK" evidence="3">
    <location>
        <begin position="565"/>
        <end position="597"/>
    </location>
</feature>
<gene>
    <name evidence="5" type="ORF">QR685DRAFT_144910</name>
</gene>
<dbReference type="SUPFAM" id="SSF48403">
    <property type="entry name" value="Ankyrin repeat"/>
    <property type="match status" value="3"/>
</dbReference>
<organism evidence="5 6">
    <name type="scientific">Neurospora intermedia</name>
    <dbReference type="NCBI Taxonomy" id="5142"/>
    <lineage>
        <taxon>Eukaryota</taxon>
        <taxon>Fungi</taxon>
        <taxon>Dikarya</taxon>
        <taxon>Ascomycota</taxon>
        <taxon>Pezizomycotina</taxon>
        <taxon>Sordariomycetes</taxon>
        <taxon>Sordariomycetidae</taxon>
        <taxon>Sordariales</taxon>
        <taxon>Sordariaceae</taxon>
        <taxon>Neurospora</taxon>
    </lineage>
</organism>
<feature type="repeat" description="ANK" evidence="3">
    <location>
        <begin position="363"/>
        <end position="387"/>
    </location>
</feature>
<keyword evidence="2 3" id="KW-0040">ANK repeat</keyword>
<proteinExistence type="predicted"/>
<dbReference type="InterPro" id="IPR002110">
    <property type="entry name" value="Ankyrin_rpt"/>
</dbReference>
<sequence length="1152" mass="128393">MAPPRLPDLPTELIYLIAAHLPKACDLSALARTNQRLYCIINNILYTGAVKPGTDPQPLLWATRHGVPSTVDKAICAGAKPDYLFEFVLSRKAWELVCILERAAAPNKNSDFEDWSWSSPSNTNYSNSATPELYRDLHDIMGTMRAPWDPRPNPPPNNLSGPAANPLLDLLENEPPQTNHEVLSGSETEPLSEPDDPMPFPPPPGGGGLVGAFLGNLFQAVHNHNHNPFNDDDEEDEDDDEDDDDLMDEDSEVEEWVHNIRARGITRRCAPIHIAAKEGHNAVIEKLLEHGANIHLEAEWYCSCRPPLSLWETRELEAAGTLRENLEASYWPAVHLAMCFARFDTAKFLIERGALNNIPKGHLGFTILHQAASIGNLDMLKYIVEAGKAAWPTVDIEDDMGLTPLYFACAKGHWDTVVPYLIEKGANIDKEFEVDLWEFKAKTTALGEACYLGHYDRALKLIELGADVKQQLEFNQLTFGRRHRLEEADNENEEAGDGIKKIPLLHVCCTSPRPKDDDYYSNPSVRSAPFRLARTEEPTALERVALIERLLAAGTPIDQTWDDGNGETPLFMAAQFHVTSAVRALLKAGANPLVQDKNGRNALMAALYHPLGEEPWTTFAECFPSSSKPDKAPEIVRLLLEAGVPVNHQDSKGRTALHLVFRPRRAYELGAATDAICSVVRLLFDAGIDPCIRAKDKTPVLKNALKWDYGRAADLLVQFHGPALGSHLDPKEFREFYLMIAEATSPRIYATYGAPESASSYDLLLDIDSSHHLTSDKSLLFDLIKKGSENGECFSAAEKLGKRGLHRMDLTLEEKTKLMKKSIDHDLHKLMIEVVNVTVHAVAPSVLRDKAVLEEALLHILRNPRRLHFSEPMIAHLINAGADLHRPCPYQLEKKTSNITTTTTTTTTTATTTYLPPLYTAIRYGHVKVVKYMLSKQPIRGNHYAMFNPYLHQAVNLDPAIREKWPLTNQQDEAKTRSDMVRALIEAGADPALLNKHKDTALSILLKGLAADPDRKMLKSLGHLIKPLSRGVDINVVNKEGKSVVDYLRELMVLREVEEKDRDGPSTSEAKMKVKRINEAIRMLRCRMELVKEESDEEKADGKEKGEGEEEGRLMIKWYVPKGGPAATGGNPVCPPMPARERGRYAGYGSYL</sequence>
<comment type="caution">
    <text evidence="5">The sequence shown here is derived from an EMBL/GenBank/DDBJ whole genome shotgun (WGS) entry which is preliminary data.</text>
</comment>
<feature type="compositionally biased region" description="Polar residues" evidence="4">
    <location>
        <begin position="116"/>
        <end position="129"/>
    </location>
</feature>
<evidence type="ECO:0000256" key="1">
    <source>
        <dbReference type="ARBA" id="ARBA00022737"/>
    </source>
</evidence>
<feature type="compositionally biased region" description="Low complexity" evidence="4">
    <location>
        <begin position="158"/>
        <end position="176"/>
    </location>
</feature>